<evidence type="ECO:0000256" key="1">
    <source>
        <dbReference type="ARBA" id="ARBA00022729"/>
    </source>
</evidence>
<dbReference type="InterPro" id="IPR013517">
    <property type="entry name" value="FG-GAP"/>
</dbReference>
<proteinExistence type="predicted"/>
<dbReference type="SUPFAM" id="SSF69318">
    <property type="entry name" value="Integrin alpha N-terminal domain"/>
    <property type="match status" value="1"/>
</dbReference>
<keyword evidence="1 2" id="KW-0732">Signal</keyword>
<dbReference type="Gene3D" id="2.130.10.130">
    <property type="entry name" value="Integrin alpha, N-terminal"/>
    <property type="match status" value="2"/>
</dbReference>
<feature type="chain" id="PRO_5021816216" evidence="2">
    <location>
        <begin position="32"/>
        <end position="425"/>
    </location>
</feature>
<feature type="signal peptide" evidence="2">
    <location>
        <begin position="1"/>
        <end position="31"/>
    </location>
</feature>
<dbReference type="OrthoDB" id="228608at2"/>
<evidence type="ECO:0000313" key="4">
    <source>
        <dbReference type="Proteomes" id="UP000320496"/>
    </source>
</evidence>
<keyword evidence="4" id="KW-1185">Reference proteome</keyword>
<dbReference type="Proteomes" id="UP000320496">
    <property type="component" value="Chromosome"/>
</dbReference>
<evidence type="ECO:0000313" key="3">
    <source>
        <dbReference type="EMBL" id="QDU38594.1"/>
    </source>
</evidence>
<gene>
    <name evidence="3" type="ORF">Mal4_29230</name>
</gene>
<protein>
    <submittedName>
        <fullName evidence="3">FG-GAP repeat protein</fullName>
    </submittedName>
</protein>
<organism evidence="3 4">
    <name type="scientific">Maioricimonas rarisocia</name>
    <dbReference type="NCBI Taxonomy" id="2528026"/>
    <lineage>
        <taxon>Bacteria</taxon>
        <taxon>Pseudomonadati</taxon>
        <taxon>Planctomycetota</taxon>
        <taxon>Planctomycetia</taxon>
        <taxon>Planctomycetales</taxon>
        <taxon>Planctomycetaceae</taxon>
        <taxon>Maioricimonas</taxon>
    </lineage>
</organism>
<reference evidence="3 4" key="1">
    <citation type="submission" date="2019-02" db="EMBL/GenBank/DDBJ databases">
        <title>Deep-cultivation of Planctomycetes and their phenomic and genomic characterization uncovers novel biology.</title>
        <authorList>
            <person name="Wiegand S."/>
            <person name="Jogler M."/>
            <person name="Boedeker C."/>
            <person name="Pinto D."/>
            <person name="Vollmers J."/>
            <person name="Rivas-Marin E."/>
            <person name="Kohn T."/>
            <person name="Peeters S.H."/>
            <person name="Heuer A."/>
            <person name="Rast P."/>
            <person name="Oberbeckmann S."/>
            <person name="Bunk B."/>
            <person name="Jeske O."/>
            <person name="Meyerdierks A."/>
            <person name="Storesund J.E."/>
            <person name="Kallscheuer N."/>
            <person name="Luecker S."/>
            <person name="Lage O.M."/>
            <person name="Pohl T."/>
            <person name="Merkel B.J."/>
            <person name="Hornburger P."/>
            <person name="Mueller R.-W."/>
            <person name="Bruemmer F."/>
            <person name="Labrenz M."/>
            <person name="Spormann A.M."/>
            <person name="Op den Camp H."/>
            <person name="Overmann J."/>
            <person name="Amann R."/>
            <person name="Jetten M.S.M."/>
            <person name="Mascher T."/>
            <person name="Medema M.H."/>
            <person name="Devos D.P."/>
            <person name="Kaster A.-K."/>
            <person name="Ovreas L."/>
            <person name="Rohde M."/>
            <person name="Galperin M.Y."/>
            <person name="Jogler C."/>
        </authorList>
    </citation>
    <scope>NUCLEOTIDE SEQUENCE [LARGE SCALE GENOMIC DNA]</scope>
    <source>
        <strain evidence="3 4">Mal4</strain>
    </source>
</reference>
<dbReference type="PANTHER" id="PTHR44103">
    <property type="entry name" value="PROPROTEIN CONVERTASE P"/>
    <property type="match status" value="1"/>
</dbReference>
<sequence precursor="true">MCAACRFRSNGLVAFLCVVQWAACWSAPARGDDDATSVEFEKVVLTNRYYCDGVATGDINHDGHVDIVAGPYWYAGPSFETAHEFYPAEPLEPAASPSNSMYSFVHDFSGDGWLDILVVGRVHKHPAYWYENPGKAGDEWQRHFAFERVRGESPTLADLDGDDRPELIAHWEGRWGWIAPDWSTPRSPWSFRPVGDPEDWDQFYHGEGVGDVNGDGRLDLLVNDGWYENTGQPDGLWPLHRGRFSQLEGGAQMFAWDIDSDGDSDVVSSLHAHEWGLAWFEQVTGEPDRGHEADVLSIGNSQFVQHRIMGDRSEEEQFGVAFSQPHALQIADIDGDGATDIVVGKRMWAHGPKGDVEPNHPPVVYWFQPVRDENGGVRFVPHLIDDQSGVGLQIATADVNGDGRIDVMTASKLGTFLFLNRTRGE</sequence>
<dbReference type="PANTHER" id="PTHR44103:SF1">
    <property type="entry name" value="PROPROTEIN CONVERTASE P"/>
    <property type="match status" value="1"/>
</dbReference>
<dbReference type="InterPro" id="IPR028994">
    <property type="entry name" value="Integrin_alpha_N"/>
</dbReference>
<accession>A0A517Z7Z5</accession>
<evidence type="ECO:0000256" key="2">
    <source>
        <dbReference type="SAM" id="SignalP"/>
    </source>
</evidence>
<name>A0A517Z7Z5_9PLAN</name>
<dbReference type="KEGG" id="mri:Mal4_29230"/>
<dbReference type="EMBL" id="CP036275">
    <property type="protein sequence ID" value="QDU38594.1"/>
    <property type="molecule type" value="Genomic_DNA"/>
</dbReference>
<dbReference type="RefSeq" id="WP_145369859.1">
    <property type="nucleotide sequence ID" value="NZ_CP036275.1"/>
</dbReference>
<dbReference type="Pfam" id="PF13517">
    <property type="entry name" value="FG-GAP_3"/>
    <property type="match status" value="1"/>
</dbReference>
<dbReference type="AlphaFoldDB" id="A0A517Z7Z5"/>